<name>A0A2G8RK53_9RHOB</name>
<dbReference type="Proteomes" id="UP000231259">
    <property type="component" value="Unassembled WGS sequence"/>
</dbReference>
<proteinExistence type="predicted"/>
<keyword evidence="2" id="KW-1185">Reference proteome</keyword>
<dbReference type="EMBL" id="AWWI01000036">
    <property type="protein sequence ID" value="PIL21468.1"/>
    <property type="molecule type" value="Genomic_DNA"/>
</dbReference>
<gene>
    <name evidence="1" type="ORF">P775_04090</name>
</gene>
<reference evidence="1 2" key="1">
    <citation type="submission" date="2013-09" db="EMBL/GenBank/DDBJ databases">
        <title>Genome sequencing of Phaeobacter antarcticus sp. nov. SM1211.</title>
        <authorList>
            <person name="Zhang X.-Y."/>
            <person name="Liu C."/>
            <person name="Chen X.-L."/>
            <person name="Xie B.-B."/>
            <person name="Qin Q.-L."/>
            <person name="Rong J.-C."/>
            <person name="Zhang Y.-Z."/>
        </authorList>
    </citation>
    <scope>NUCLEOTIDE SEQUENCE [LARGE SCALE GENOMIC DNA]</scope>
    <source>
        <strain evidence="1 2">SM1211</strain>
    </source>
</reference>
<comment type="caution">
    <text evidence="1">The sequence shown here is derived from an EMBL/GenBank/DDBJ whole genome shotgun (WGS) entry which is preliminary data.</text>
</comment>
<protein>
    <submittedName>
        <fullName evidence="1">Uncharacterized protein</fullName>
    </submittedName>
</protein>
<dbReference type="AlphaFoldDB" id="A0A2G8RK53"/>
<evidence type="ECO:0000313" key="2">
    <source>
        <dbReference type="Proteomes" id="UP000231259"/>
    </source>
</evidence>
<organism evidence="1 2">
    <name type="scientific">Puniceibacterium antarcticum</name>
    <dbReference type="NCBI Taxonomy" id="1206336"/>
    <lineage>
        <taxon>Bacteria</taxon>
        <taxon>Pseudomonadati</taxon>
        <taxon>Pseudomonadota</taxon>
        <taxon>Alphaproteobacteria</taxon>
        <taxon>Rhodobacterales</taxon>
        <taxon>Paracoccaceae</taxon>
        <taxon>Puniceibacterium</taxon>
    </lineage>
</organism>
<accession>A0A2G8RK53</accession>
<evidence type="ECO:0000313" key="1">
    <source>
        <dbReference type="EMBL" id="PIL21468.1"/>
    </source>
</evidence>
<sequence>MVAGSTDKLPGFELVYFMEHHVGKSLSDPPEWAILRGELCDFPGDWGNQTVRAGLHGINQLQ</sequence>